<dbReference type="GO" id="GO:0009414">
    <property type="term" value="P:response to water deprivation"/>
    <property type="evidence" value="ECO:0007669"/>
    <property type="project" value="TreeGrafter"/>
</dbReference>
<keyword evidence="2" id="KW-0041">Annexin</keyword>
<name>A0A445GRS4_GLYSO</name>
<accession>A0A445GRS4</accession>
<organism evidence="3 4">
    <name type="scientific">Glycine soja</name>
    <name type="common">Wild soybean</name>
    <dbReference type="NCBI Taxonomy" id="3848"/>
    <lineage>
        <taxon>Eukaryota</taxon>
        <taxon>Viridiplantae</taxon>
        <taxon>Streptophyta</taxon>
        <taxon>Embryophyta</taxon>
        <taxon>Tracheophyta</taxon>
        <taxon>Spermatophyta</taxon>
        <taxon>Magnoliopsida</taxon>
        <taxon>eudicotyledons</taxon>
        <taxon>Gunneridae</taxon>
        <taxon>Pentapetalae</taxon>
        <taxon>rosids</taxon>
        <taxon>fabids</taxon>
        <taxon>Fabales</taxon>
        <taxon>Fabaceae</taxon>
        <taxon>Papilionoideae</taxon>
        <taxon>50 kb inversion clade</taxon>
        <taxon>NPAAA clade</taxon>
        <taxon>indigoferoid/millettioid clade</taxon>
        <taxon>Phaseoleae</taxon>
        <taxon>Glycine</taxon>
        <taxon>Glycine subgen. Soja</taxon>
    </lineage>
</organism>
<dbReference type="GO" id="GO:0005544">
    <property type="term" value="F:calcium-dependent phospholipid binding"/>
    <property type="evidence" value="ECO:0007669"/>
    <property type="project" value="InterPro"/>
</dbReference>
<keyword evidence="4" id="KW-1185">Reference proteome</keyword>
<comment type="caution">
    <text evidence="3">The sequence shown here is derived from an EMBL/GenBank/DDBJ whole genome shotgun (WGS) entry which is preliminary data.</text>
</comment>
<dbReference type="PROSITE" id="PS51897">
    <property type="entry name" value="ANNEXIN_2"/>
    <property type="match status" value="1"/>
</dbReference>
<dbReference type="EMBL" id="QZWG01000015">
    <property type="protein sequence ID" value="RZB64025.1"/>
    <property type="molecule type" value="Genomic_DNA"/>
</dbReference>
<dbReference type="GO" id="GO:0009408">
    <property type="term" value="P:response to heat"/>
    <property type="evidence" value="ECO:0007669"/>
    <property type="project" value="TreeGrafter"/>
</dbReference>
<evidence type="ECO:0000313" key="4">
    <source>
        <dbReference type="Proteomes" id="UP000289340"/>
    </source>
</evidence>
<dbReference type="GO" id="GO:0005737">
    <property type="term" value="C:cytoplasm"/>
    <property type="evidence" value="ECO:0007669"/>
    <property type="project" value="TreeGrafter"/>
</dbReference>
<dbReference type="GO" id="GO:0009409">
    <property type="term" value="P:response to cold"/>
    <property type="evidence" value="ECO:0007669"/>
    <property type="project" value="TreeGrafter"/>
</dbReference>
<gene>
    <name evidence="3" type="ORF">D0Y65_040541</name>
</gene>
<reference evidence="3 4" key="1">
    <citation type="submission" date="2018-09" db="EMBL/GenBank/DDBJ databases">
        <title>A high-quality reference genome of wild soybean provides a powerful tool to mine soybean genomes.</title>
        <authorList>
            <person name="Xie M."/>
            <person name="Chung C.Y.L."/>
            <person name="Li M.-W."/>
            <person name="Wong F.-L."/>
            <person name="Chan T.-F."/>
            <person name="Lam H.-M."/>
        </authorList>
    </citation>
    <scope>NUCLEOTIDE SEQUENCE [LARGE SCALE GENOMIC DNA]</scope>
    <source>
        <strain evidence="4">cv. W05</strain>
        <tissue evidence="3">Hypocotyl of etiolated seedlings</tissue>
    </source>
</reference>
<protein>
    <submittedName>
        <fullName evidence="3">Annexin D5</fullName>
    </submittedName>
</protein>
<sequence length="203" mass="22480">MVFTGLGCDTSAVIKLLADPDATQRAYTQEAYKKHIPGTLLKELSGKLKTGVLLWMHDPAERDAIILKESLCGAKNLDAATEVMMLAIFIPAASLYTNHVFQDIQSFNTMYGRSLEKAVKNETSGNYAHALLTIVQCAENPAKYFAKVLRKAMRVIVTRAEIDLQYIKAEYLNNYKKPLDGAVHSVTSGHYRAFLLALLGPDQ</sequence>
<dbReference type="GO" id="GO:0001786">
    <property type="term" value="F:phosphatidylserine binding"/>
    <property type="evidence" value="ECO:0007669"/>
    <property type="project" value="TreeGrafter"/>
</dbReference>
<dbReference type="GO" id="GO:0005509">
    <property type="term" value="F:calcium ion binding"/>
    <property type="evidence" value="ECO:0007669"/>
    <property type="project" value="InterPro"/>
</dbReference>
<dbReference type="SUPFAM" id="SSF47874">
    <property type="entry name" value="Annexin"/>
    <property type="match status" value="1"/>
</dbReference>
<dbReference type="Gene3D" id="1.10.220.10">
    <property type="entry name" value="Annexin"/>
    <property type="match status" value="2"/>
</dbReference>
<dbReference type="GO" id="GO:0009651">
    <property type="term" value="P:response to salt stress"/>
    <property type="evidence" value="ECO:0007669"/>
    <property type="project" value="TreeGrafter"/>
</dbReference>
<dbReference type="AlphaFoldDB" id="A0A445GRS4"/>
<evidence type="ECO:0000313" key="3">
    <source>
        <dbReference type="EMBL" id="RZB64025.1"/>
    </source>
</evidence>
<keyword evidence="1" id="KW-0677">Repeat</keyword>
<dbReference type="Proteomes" id="UP000289340">
    <property type="component" value="Chromosome 15"/>
</dbReference>
<dbReference type="SMART" id="SM00335">
    <property type="entry name" value="ANX"/>
    <property type="match status" value="3"/>
</dbReference>
<dbReference type="PANTHER" id="PTHR10502:SF188">
    <property type="entry name" value="ANNEXIN"/>
    <property type="match status" value="1"/>
</dbReference>
<dbReference type="PANTHER" id="PTHR10502">
    <property type="entry name" value="ANNEXIN"/>
    <property type="match status" value="1"/>
</dbReference>
<dbReference type="Pfam" id="PF00191">
    <property type="entry name" value="Annexin"/>
    <property type="match status" value="2"/>
</dbReference>
<evidence type="ECO:0000256" key="1">
    <source>
        <dbReference type="ARBA" id="ARBA00022737"/>
    </source>
</evidence>
<dbReference type="InterPro" id="IPR037104">
    <property type="entry name" value="Annexin_sf"/>
</dbReference>
<proteinExistence type="predicted"/>
<dbReference type="GO" id="GO:0005886">
    <property type="term" value="C:plasma membrane"/>
    <property type="evidence" value="ECO:0007669"/>
    <property type="project" value="TreeGrafter"/>
</dbReference>
<evidence type="ECO:0000256" key="2">
    <source>
        <dbReference type="ARBA" id="ARBA00023216"/>
    </source>
</evidence>
<dbReference type="InterPro" id="IPR018502">
    <property type="entry name" value="Annexin_repeat"/>
</dbReference>